<keyword evidence="2" id="KW-1185">Reference proteome</keyword>
<name>A0A838ZTS6_9FLAO</name>
<dbReference type="EMBL" id="JACDZE010000004">
    <property type="protein sequence ID" value="MBA5630333.1"/>
    <property type="molecule type" value="Genomic_DNA"/>
</dbReference>
<comment type="caution">
    <text evidence="1">The sequence shown here is derived from an EMBL/GenBank/DDBJ whole genome shotgun (WGS) entry which is preliminary data.</text>
</comment>
<dbReference type="AlphaFoldDB" id="A0A838ZTS6"/>
<evidence type="ECO:0000313" key="1">
    <source>
        <dbReference type="EMBL" id="MBA5630333.1"/>
    </source>
</evidence>
<dbReference type="RefSeq" id="WP_182043934.1">
    <property type="nucleotide sequence ID" value="NZ_JACDZE010000004.1"/>
</dbReference>
<evidence type="ECO:0000313" key="2">
    <source>
        <dbReference type="Proteomes" id="UP000552241"/>
    </source>
</evidence>
<gene>
    <name evidence="1" type="ORF">HU137_11170</name>
</gene>
<organism evidence="1 2">
    <name type="scientific">Moheibacter lacus</name>
    <dbReference type="NCBI Taxonomy" id="2745851"/>
    <lineage>
        <taxon>Bacteria</taxon>
        <taxon>Pseudomonadati</taxon>
        <taxon>Bacteroidota</taxon>
        <taxon>Flavobacteriia</taxon>
        <taxon>Flavobacteriales</taxon>
        <taxon>Weeksellaceae</taxon>
        <taxon>Moheibacter</taxon>
    </lineage>
</organism>
<proteinExistence type="predicted"/>
<dbReference type="Proteomes" id="UP000552241">
    <property type="component" value="Unassembled WGS sequence"/>
</dbReference>
<accession>A0A838ZTS6</accession>
<protein>
    <submittedName>
        <fullName evidence="1">Uncharacterized protein</fullName>
    </submittedName>
</protein>
<sequence length="268" mass="31062">MTLIVSWIGVDQKKNGNQIASLYIASDSRFSWGKNGKYDYGVKVFGCINSPEIFGFSGDVLLPSNIINQLITQIDYGIFFNDTDTKEIKSQRIYKFISEAINLYPKFALNQNFNIIYGTRISHEFKLFKYLYDYKSEEFTYEEIELPLISTKVYSGGSGAEEFNKNFENLERESHNEYRTSRGVYQCLIKTLNNMKDIYSGGTPQIVGLYRIKNSILFGSVINEKLYLYGREYLQKVNVENIEWRNENFERTNPKTGKILDGAQKQPN</sequence>
<reference evidence="1 2" key="1">
    <citation type="submission" date="2020-07" db="EMBL/GenBank/DDBJ databases">
        <title>Moheibacter lacus sp. nov., a member of the family Flavobacteriaceae isolated from freshwater lake sediment.</title>
        <authorList>
            <person name="Liu Y."/>
        </authorList>
    </citation>
    <scope>NUCLEOTIDE SEQUENCE [LARGE SCALE GENOMIC DNA]</scope>
    <source>
        <strain evidence="1 2">BDHS18</strain>
    </source>
</reference>